<evidence type="ECO:0000256" key="1">
    <source>
        <dbReference type="SAM" id="MobiDB-lite"/>
    </source>
</evidence>
<dbReference type="InterPro" id="IPR004827">
    <property type="entry name" value="bZIP"/>
</dbReference>
<gene>
    <name evidence="3" type="ORF">RMAR00112_LOCUS2324</name>
</gene>
<feature type="compositionally biased region" description="Basic and acidic residues" evidence="1">
    <location>
        <begin position="122"/>
        <end position="137"/>
    </location>
</feature>
<dbReference type="SUPFAM" id="SSF57959">
    <property type="entry name" value="Leucine zipper domain"/>
    <property type="match status" value="1"/>
</dbReference>
<dbReference type="InterPro" id="IPR046347">
    <property type="entry name" value="bZIP_sf"/>
</dbReference>
<dbReference type="AlphaFoldDB" id="A0A7S2ZAY3"/>
<evidence type="ECO:0000259" key="2">
    <source>
        <dbReference type="Pfam" id="PF00170"/>
    </source>
</evidence>
<proteinExistence type="predicted"/>
<dbReference type="EMBL" id="HBHW01003235">
    <property type="protein sequence ID" value="CAE0034378.1"/>
    <property type="molecule type" value="Transcribed_RNA"/>
</dbReference>
<organism evidence="3">
    <name type="scientific">Rhodosorus marinus</name>
    <dbReference type="NCBI Taxonomy" id="101924"/>
    <lineage>
        <taxon>Eukaryota</taxon>
        <taxon>Rhodophyta</taxon>
        <taxon>Stylonematophyceae</taxon>
        <taxon>Stylonematales</taxon>
        <taxon>Stylonemataceae</taxon>
        <taxon>Rhodosorus</taxon>
    </lineage>
</organism>
<dbReference type="Gene3D" id="1.20.5.170">
    <property type="match status" value="1"/>
</dbReference>
<feature type="compositionally biased region" description="Polar residues" evidence="1">
    <location>
        <begin position="171"/>
        <end position="186"/>
    </location>
</feature>
<feature type="region of interest" description="Disordered" evidence="1">
    <location>
        <begin position="164"/>
        <end position="186"/>
    </location>
</feature>
<dbReference type="Pfam" id="PF00170">
    <property type="entry name" value="bZIP_1"/>
    <property type="match status" value="1"/>
</dbReference>
<feature type="compositionally biased region" description="Polar residues" evidence="1">
    <location>
        <begin position="111"/>
        <end position="120"/>
    </location>
</feature>
<accession>A0A7S2ZAY3</accession>
<protein>
    <recommendedName>
        <fullName evidence="2">BZIP domain-containing protein</fullName>
    </recommendedName>
</protein>
<sequence length="186" mass="20392">MQGITIGEVHVMEEDVGDTGLGDGDLWLGGHRGMTDMDFYGAMTSAAVMLHASPEKKEASIVTPERGSSSAGGEGKRLECSPKTLMLDEMMTRIERNGGGRPSSTPSSSGKVISTRQARLNRNRESAKKSRQLKKAEMKRLEERNAYLMDYVNELAERNTMLKINRDKLKNSQPRAGSSSQAAYGH</sequence>
<feature type="region of interest" description="Disordered" evidence="1">
    <location>
        <begin position="55"/>
        <end position="137"/>
    </location>
</feature>
<evidence type="ECO:0000313" key="3">
    <source>
        <dbReference type="EMBL" id="CAE0034378.1"/>
    </source>
</evidence>
<reference evidence="3" key="1">
    <citation type="submission" date="2021-01" db="EMBL/GenBank/DDBJ databases">
        <authorList>
            <person name="Corre E."/>
            <person name="Pelletier E."/>
            <person name="Niang G."/>
            <person name="Scheremetjew M."/>
            <person name="Finn R."/>
            <person name="Kale V."/>
            <person name="Holt S."/>
            <person name="Cochrane G."/>
            <person name="Meng A."/>
            <person name="Brown T."/>
            <person name="Cohen L."/>
        </authorList>
    </citation>
    <scope>NUCLEOTIDE SEQUENCE</scope>
    <source>
        <strain evidence="3">CCMP 769</strain>
    </source>
</reference>
<name>A0A7S2ZAY3_9RHOD</name>
<dbReference type="GO" id="GO:0003700">
    <property type="term" value="F:DNA-binding transcription factor activity"/>
    <property type="evidence" value="ECO:0007669"/>
    <property type="project" value="InterPro"/>
</dbReference>
<dbReference type="CDD" id="cd14686">
    <property type="entry name" value="bZIP"/>
    <property type="match status" value="1"/>
</dbReference>
<feature type="domain" description="BZIP" evidence="2">
    <location>
        <begin position="116"/>
        <end position="171"/>
    </location>
</feature>